<evidence type="ECO:0000313" key="2">
    <source>
        <dbReference type="Proteomes" id="UP001530377"/>
    </source>
</evidence>
<evidence type="ECO:0008006" key="3">
    <source>
        <dbReference type="Google" id="ProtNLM"/>
    </source>
</evidence>
<dbReference type="AlphaFoldDB" id="A0ABD3RB68"/>
<protein>
    <recommendedName>
        <fullName evidence="3">Myb-like domain-containing protein</fullName>
    </recommendedName>
</protein>
<accession>A0ABD3RB68</accession>
<proteinExistence type="predicted"/>
<gene>
    <name evidence="1" type="ORF">ACHAXA_001605</name>
</gene>
<comment type="caution">
    <text evidence="1">The sequence shown here is derived from an EMBL/GenBank/DDBJ whole genome shotgun (WGS) entry which is preliminary data.</text>
</comment>
<organism evidence="1 2">
    <name type="scientific">Cyclostephanos tholiformis</name>
    <dbReference type="NCBI Taxonomy" id="382380"/>
    <lineage>
        <taxon>Eukaryota</taxon>
        <taxon>Sar</taxon>
        <taxon>Stramenopiles</taxon>
        <taxon>Ochrophyta</taxon>
        <taxon>Bacillariophyta</taxon>
        <taxon>Coscinodiscophyceae</taxon>
        <taxon>Thalassiosirophycidae</taxon>
        <taxon>Stephanodiscales</taxon>
        <taxon>Stephanodiscaceae</taxon>
        <taxon>Cyclostephanos</taxon>
    </lineage>
</organism>
<reference evidence="1 2" key="1">
    <citation type="submission" date="2024-10" db="EMBL/GenBank/DDBJ databases">
        <title>Updated reference genomes for cyclostephanoid diatoms.</title>
        <authorList>
            <person name="Roberts W.R."/>
            <person name="Alverson A.J."/>
        </authorList>
    </citation>
    <scope>NUCLEOTIDE SEQUENCE [LARGE SCALE GENOMIC DNA]</scope>
    <source>
        <strain evidence="1 2">AJA228-03</strain>
    </source>
</reference>
<sequence length="191" mass="22168">MPPHRVEMDVREINRRTLECGTRIPWTSVGRSVNRRREDCYFKWKQMTKRSNRKAAKLGLEPVPMARESLKFDVRLEYSRWKAEQDPKLIFSPPPGKEDDDADDNMKCRAIRLLDFVIDSRATRPSEVSWHALGGDAPRDELEELIDEYAPDDDLDLPLWKLAQNVRDSVSRGRTVKLENRGETKVEGADC</sequence>
<dbReference type="EMBL" id="JALLPB020000347">
    <property type="protein sequence ID" value="KAL3810184.1"/>
    <property type="molecule type" value="Genomic_DNA"/>
</dbReference>
<evidence type="ECO:0000313" key="1">
    <source>
        <dbReference type="EMBL" id="KAL3810184.1"/>
    </source>
</evidence>
<name>A0ABD3RB68_9STRA</name>
<keyword evidence="2" id="KW-1185">Reference proteome</keyword>
<dbReference type="Proteomes" id="UP001530377">
    <property type="component" value="Unassembled WGS sequence"/>
</dbReference>